<keyword evidence="5 14" id="KW-1133">Transmembrane helix</keyword>
<dbReference type="InterPro" id="IPR019734">
    <property type="entry name" value="TPR_rpt"/>
</dbReference>
<accession>A0A1V9ZG65</accession>
<keyword evidence="10 13" id="KW-0739">Sodium transport</keyword>
<gene>
    <name evidence="16" type="ORF">ACHHYP_12921</name>
</gene>
<feature type="transmembrane region" description="Helical" evidence="14">
    <location>
        <begin position="261"/>
        <end position="284"/>
    </location>
</feature>
<dbReference type="PROSITE" id="PS50137">
    <property type="entry name" value="DS_RBD"/>
    <property type="match status" value="2"/>
</dbReference>
<feature type="domain" description="DRBM" evidence="15">
    <location>
        <begin position="777"/>
        <end position="847"/>
    </location>
</feature>
<dbReference type="Proteomes" id="UP000243579">
    <property type="component" value="Unassembled WGS sequence"/>
</dbReference>
<keyword evidence="6" id="KW-0333">Golgi apparatus</keyword>
<dbReference type="GO" id="GO:0005886">
    <property type="term" value="C:plasma membrane"/>
    <property type="evidence" value="ECO:0007669"/>
    <property type="project" value="TreeGrafter"/>
</dbReference>
<keyword evidence="7" id="KW-0915">Sodium</keyword>
<dbReference type="GO" id="GO:0015386">
    <property type="term" value="F:potassium:proton antiporter activity"/>
    <property type="evidence" value="ECO:0007669"/>
    <property type="project" value="TreeGrafter"/>
</dbReference>
<keyword evidence="17" id="KW-1185">Reference proteome</keyword>
<evidence type="ECO:0000256" key="5">
    <source>
        <dbReference type="ARBA" id="ARBA00022989"/>
    </source>
</evidence>
<dbReference type="InterPro" id="IPR011990">
    <property type="entry name" value="TPR-like_helical_dom_sf"/>
</dbReference>
<dbReference type="SMART" id="SM00028">
    <property type="entry name" value="TPR"/>
    <property type="match status" value="2"/>
</dbReference>
<dbReference type="Gene3D" id="3.30.160.20">
    <property type="match status" value="1"/>
</dbReference>
<evidence type="ECO:0000256" key="4">
    <source>
        <dbReference type="ARBA" id="ARBA00022692"/>
    </source>
</evidence>
<dbReference type="GO" id="GO:0015385">
    <property type="term" value="F:sodium:proton antiporter activity"/>
    <property type="evidence" value="ECO:0007669"/>
    <property type="project" value="InterPro"/>
</dbReference>
<feature type="transmembrane region" description="Helical" evidence="14">
    <location>
        <begin position="304"/>
        <end position="325"/>
    </location>
</feature>
<dbReference type="PROSITE" id="PS50005">
    <property type="entry name" value="TPR"/>
    <property type="match status" value="1"/>
</dbReference>
<evidence type="ECO:0000256" key="1">
    <source>
        <dbReference type="ARBA" id="ARBA00004653"/>
    </source>
</evidence>
<dbReference type="OrthoDB" id="196264at2759"/>
<dbReference type="Pfam" id="PF00035">
    <property type="entry name" value="dsrm"/>
    <property type="match status" value="1"/>
</dbReference>
<dbReference type="InterPro" id="IPR018422">
    <property type="entry name" value="Cation/H_exchanger_CPA1"/>
</dbReference>
<dbReference type="EMBL" id="JNBR01000124">
    <property type="protein sequence ID" value="OQR96975.1"/>
    <property type="molecule type" value="Genomic_DNA"/>
</dbReference>
<comment type="similarity">
    <text evidence="13">Belongs to the monovalent cation:proton antiporter 1 (CPA1) transporter (TC 2.A.36) family.</text>
</comment>
<keyword evidence="11" id="KW-0694">RNA-binding</keyword>
<name>A0A1V9ZG65_ACHHY</name>
<protein>
    <recommendedName>
        <fullName evidence="13">Sodium/hydrogen exchanger</fullName>
    </recommendedName>
</protein>
<dbReference type="GO" id="GO:0000139">
    <property type="term" value="C:Golgi membrane"/>
    <property type="evidence" value="ECO:0007669"/>
    <property type="project" value="UniProtKB-SubCell"/>
</dbReference>
<dbReference type="Pfam" id="PF00999">
    <property type="entry name" value="Na_H_Exchanger"/>
    <property type="match status" value="1"/>
</dbReference>
<reference evidence="16 17" key="1">
    <citation type="journal article" date="2014" name="Genome Biol. Evol.">
        <title>The secreted proteins of Achlya hypogyna and Thraustotheca clavata identify the ancestral oomycete secretome and reveal gene acquisitions by horizontal gene transfer.</title>
        <authorList>
            <person name="Misner I."/>
            <person name="Blouin N."/>
            <person name="Leonard G."/>
            <person name="Richards T.A."/>
            <person name="Lane C.E."/>
        </authorList>
    </citation>
    <scope>NUCLEOTIDE SEQUENCE [LARGE SCALE GENOMIC DNA]</scope>
    <source>
        <strain evidence="16 17">ATCC 48635</strain>
    </source>
</reference>
<evidence type="ECO:0000256" key="6">
    <source>
        <dbReference type="ARBA" id="ARBA00023034"/>
    </source>
</evidence>
<feature type="transmembrane region" description="Helical" evidence="14">
    <location>
        <begin position="51"/>
        <end position="70"/>
    </location>
</feature>
<evidence type="ECO:0000256" key="13">
    <source>
        <dbReference type="RuleBase" id="RU003722"/>
    </source>
</evidence>
<keyword evidence="3 13" id="KW-0050">Antiport</keyword>
<dbReference type="GO" id="GO:0098719">
    <property type="term" value="P:sodium ion import across plasma membrane"/>
    <property type="evidence" value="ECO:0007669"/>
    <property type="project" value="TreeGrafter"/>
</dbReference>
<dbReference type="SUPFAM" id="SSF54768">
    <property type="entry name" value="dsRNA-binding domain-like"/>
    <property type="match status" value="2"/>
</dbReference>
<feature type="transmembrane region" description="Helical" evidence="14">
    <location>
        <begin position="210"/>
        <end position="240"/>
    </location>
</feature>
<dbReference type="InterPro" id="IPR014720">
    <property type="entry name" value="dsRBD_dom"/>
</dbReference>
<evidence type="ECO:0000259" key="15">
    <source>
        <dbReference type="PROSITE" id="PS50137"/>
    </source>
</evidence>
<evidence type="ECO:0000256" key="14">
    <source>
        <dbReference type="SAM" id="Phobius"/>
    </source>
</evidence>
<evidence type="ECO:0000256" key="8">
    <source>
        <dbReference type="ARBA" id="ARBA00023065"/>
    </source>
</evidence>
<dbReference type="PRINTS" id="PR01084">
    <property type="entry name" value="NAHEXCHNGR"/>
</dbReference>
<dbReference type="SUPFAM" id="SSF48452">
    <property type="entry name" value="TPR-like"/>
    <property type="match status" value="1"/>
</dbReference>
<evidence type="ECO:0000256" key="11">
    <source>
        <dbReference type="PROSITE-ProRule" id="PRU00266"/>
    </source>
</evidence>
<feature type="transmembrane region" description="Helical" evidence="14">
    <location>
        <begin position="112"/>
        <end position="136"/>
    </location>
</feature>
<dbReference type="GO" id="GO:0003723">
    <property type="term" value="F:RNA binding"/>
    <property type="evidence" value="ECO:0007669"/>
    <property type="project" value="UniProtKB-UniRule"/>
</dbReference>
<feature type="transmembrane region" description="Helical" evidence="14">
    <location>
        <begin position="18"/>
        <end position="39"/>
    </location>
</feature>
<dbReference type="PANTHER" id="PTHR10110:SF191">
    <property type="entry name" value="SODIUM_HYDROGEN EXCHANGER 8"/>
    <property type="match status" value="1"/>
</dbReference>
<evidence type="ECO:0000313" key="17">
    <source>
        <dbReference type="Proteomes" id="UP000243579"/>
    </source>
</evidence>
<evidence type="ECO:0000313" key="16">
    <source>
        <dbReference type="EMBL" id="OQR96975.1"/>
    </source>
</evidence>
<feature type="transmembrane region" description="Helical" evidence="14">
    <location>
        <begin position="337"/>
        <end position="355"/>
    </location>
</feature>
<dbReference type="Gene3D" id="6.10.140.1330">
    <property type="match status" value="1"/>
</dbReference>
<dbReference type="AlphaFoldDB" id="A0A1V9ZG65"/>
<evidence type="ECO:0000256" key="2">
    <source>
        <dbReference type="ARBA" id="ARBA00022448"/>
    </source>
</evidence>
<evidence type="ECO:0000256" key="7">
    <source>
        <dbReference type="ARBA" id="ARBA00023053"/>
    </source>
</evidence>
<dbReference type="InterPro" id="IPR004709">
    <property type="entry name" value="NaH_exchanger"/>
</dbReference>
<keyword evidence="9 14" id="KW-0472">Membrane</keyword>
<evidence type="ECO:0000256" key="12">
    <source>
        <dbReference type="PROSITE-ProRule" id="PRU00339"/>
    </source>
</evidence>
<feature type="domain" description="DRBM" evidence="15">
    <location>
        <begin position="903"/>
        <end position="970"/>
    </location>
</feature>
<evidence type="ECO:0000256" key="10">
    <source>
        <dbReference type="ARBA" id="ARBA00023201"/>
    </source>
</evidence>
<sequence length="986" mass="109748">MGEATTEHEVGMESQKEFAIYFFISLTIIMLAILFSNYVAHHRHWFMLPEAAATILVGMLGGVLYLMHTSSVTQSLATFDPSIFFVGLLPPIIFNSGYTMKRRYFFDNITAIITYAVAGTTISSFVVGVICYTAGYAGISLKLTLAEALSFGALISATDTVSVLAIFQELRVEPTLFYLVFGESSLNDAVAIVLFASFSKFIGNSFTASAIPLAIIDFIFIFAGSTLVGILFGMLSALLFKHYDFKGCLFHEVAVYVMFSYLPFSVCTVFDLSGVVAILFTGIAMKHYTCNNLTEEGKATCAKFFNAISYVSEATIFLNLGLAVFSMQEGFHFSFAFWTLFACLLGRALHVYPLSYLINRRKTPERQIPKATQHMLWFSGLRGALCFALALEWPNELQRHSIINVTMVVVLVTLFIGGGATVPVLNYLNIKRLTPSEEQAVDQMVRPLKRMRILQFDAQYLVPFLTHMHPPADADGQTNAKAEAQELTELRPAAATPELVAALQGLDKPSQKLLRNVVHLQPVQNLLLTFLQDSSRSFEDWIWDPKTREVLGRMEAMVDPASVAPTTAHSALNRYFHDALAHQRDARDLDGLLEAAEAEKARAKEWFVKKQFNAAMMSYKKIADALKPHLFEREDFTDSYVACCSNVAICAVKERRWPLVRDYAHATLAVKKDYAKAWYCLAKLYVHEQCFNDALDAVQQAISLNPTDPALLKLQAEIPVIAAKIAAEIEAEQVIFKERHAQLQEAAAAEAARLEAERSKPPVIKLVALPQPHATLPAVSALNVYFQRSKQVLGVESQKITDGPPPRFQCTLTNVTQGDEVLGQGEGNSKQEAKEAAAQAASLRMWQDRAKADAFHEDDRVFLAANPHILHTWSLSPPGEAPPDVAKTYTCAIFPSRNDKMQMPNMLLNQYTTQGKMHFEYKIEDFSKPEASDFQVSGVLNGRCVATARDVSKKRAKLAVAKESLEIAFRESREMFPDQRDPLEHD</sequence>
<comment type="subcellular location">
    <subcellularLocation>
        <location evidence="1">Golgi apparatus membrane</location>
        <topology evidence="1">Multi-pass membrane protein</topology>
    </subcellularLocation>
</comment>
<feature type="transmembrane region" description="Helical" evidence="14">
    <location>
        <begin position="405"/>
        <end position="428"/>
    </location>
</feature>
<keyword evidence="8 13" id="KW-0406">Ion transport</keyword>
<keyword evidence="2 13" id="KW-0813">Transport</keyword>
<keyword evidence="4 13" id="KW-0812">Transmembrane</keyword>
<dbReference type="NCBIfam" id="TIGR00840">
    <property type="entry name" value="b_cpa1"/>
    <property type="match status" value="1"/>
</dbReference>
<keyword evidence="12" id="KW-0802">TPR repeat</keyword>
<dbReference type="STRING" id="1202772.A0A1V9ZG65"/>
<evidence type="ECO:0000256" key="3">
    <source>
        <dbReference type="ARBA" id="ARBA00022449"/>
    </source>
</evidence>
<organism evidence="16 17">
    <name type="scientific">Achlya hypogyna</name>
    <name type="common">Oomycete</name>
    <name type="synonym">Protoachlya hypogyna</name>
    <dbReference type="NCBI Taxonomy" id="1202772"/>
    <lineage>
        <taxon>Eukaryota</taxon>
        <taxon>Sar</taxon>
        <taxon>Stramenopiles</taxon>
        <taxon>Oomycota</taxon>
        <taxon>Saprolegniomycetes</taxon>
        <taxon>Saprolegniales</taxon>
        <taxon>Achlyaceae</taxon>
        <taxon>Achlya</taxon>
    </lineage>
</organism>
<dbReference type="GO" id="GO:0051453">
    <property type="term" value="P:regulation of intracellular pH"/>
    <property type="evidence" value="ECO:0007669"/>
    <property type="project" value="TreeGrafter"/>
</dbReference>
<dbReference type="InterPro" id="IPR006153">
    <property type="entry name" value="Cation/H_exchanger_TM"/>
</dbReference>
<dbReference type="PANTHER" id="PTHR10110">
    <property type="entry name" value="SODIUM/HYDROGEN EXCHANGER"/>
    <property type="match status" value="1"/>
</dbReference>
<proteinExistence type="inferred from homology"/>
<comment type="caution">
    <text evidence="16">The sequence shown here is derived from an EMBL/GenBank/DDBJ whole genome shotgun (WGS) entry which is preliminary data.</text>
</comment>
<evidence type="ECO:0000256" key="9">
    <source>
        <dbReference type="ARBA" id="ARBA00023136"/>
    </source>
</evidence>
<feature type="transmembrane region" description="Helical" evidence="14">
    <location>
        <begin position="82"/>
        <end position="100"/>
    </location>
</feature>
<dbReference type="SMART" id="SM00358">
    <property type="entry name" value="DSRM"/>
    <property type="match status" value="2"/>
</dbReference>
<feature type="repeat" description="TPR" evidence="12">
    <location>
        <begin position="675"/>
        <end position="708"/>
    </location>
</feature>
<dbReference type="Gene3D" id="1.25.40.10">
    <property type="entry name" value="Tetratricopeptide repeat domain"/>
    <property type="match status" value="1"/>
</dbReference>